<dbReference type="PANTHER" id="PTHR43806:SF11">
    <property type="entry name" value="CEREVISIN-RELATED"/>
    <property type="match status" value="1"/>
</dbReference>
<evidence type="ECO:0000256" key="4">
    <source>
        <dbReference type="ARBA" id="ARBA00022825"/>
    </source>
</evidence>
<evidence type="ECO:0000256" key="5">
    <source>
        <dbReference type="PROSITE-ProRule" id="PRU01240"/>
    </source>
</evidence>
<dbReference type="InterPro" id="IPR050131">
    <property type="entry name" value="Peptidase_S8_subtilisin-like"/>
</dbReference>
<feature type="domain" description="Peptidase S8/S53" evidence="9">
    <location>
        <begin position="53"/>
        <end position="309"/>
    </location>
</feature>
<evidence type="ECO:0000256" key="8">
    <source>
        <dbReference type="SAM" id="SignalP"/>
    </source>
</evidence>
<evidence type="ECO:0000259" key="9">
    <source>
        <dbReference type="Pfam" id="PF00082"/>
    </source>
</evidence>
<feature type="signal peptide" evidence="8">
    <location>
        <begin position="1"/>
        <end position="26"/>
    </location>
</feature>
<evidence type="ECO:0000256" key="7">
    <source>
        <dbReference type="SAM" id="Phobius"/>
    </source>
</evidence>
<keyword evidence="7" id="KW-1133">Transmembrane helix</keyword>
<keyword evidence="7" id="KW-0812">Transmembrane</keyword>
<feature type="region of interest" description="Disordered" evidence="6">
    <location>
        <begin position="392"/>
        <end position="449"/>
    </location>
</feature>
<organism evidence="10 11">
    <name type="scientific">Actinoallomurus oryzae</name>
    <dbReference type="NCBI Taxonomy" id="502180"/>
    <lineage>
        <taxon>Bacteria</taxon>
        <taxon>Bacillati</taxon>
        <taxon>Actinomycetota</taxon>
        <taxon>Actinomycetes</taxon>
        <taxon>Streptosporangiales</taxon>
        <taxon>Thermomonosporaceae</taxon>
        <taxon>Actinoallomurus</taxon>
    </lineage>
</organism>
<keyword evidence="7" id="KW-0472">Membrane</keyword>
<dbReference type="SUPFAM" id="SSF52743">
    <property type="entry name" value="Subtilisin-like"/>
    <property type="match status" value="1"/>
</dbReference>
<gene>
    <name evidence="10" type="ORF">GCM10023191_060950</name>
</gene>
<feature type="compositionally biased region" description="Basic and acidic residues" evidence="6">
    <location>
        <begin position="440"/>
        <end position="449"/>
    </location>
</feature>
<reference evidence="11" key="1">
    <citation type="journal article" date="2019" name="Int. J. Syst. Evol. Microbiol.">
        <title>The Global Catalogue of Microorganisms (GCM) 10K type strain sequencing project: providing services to taxonomists for standard genome sequencing and annotation.</title>
        <authorList>
            <consortium name="The Broad Institute Genomics Platform"/>
            <consortium name="The Broad Institute Genome Sequencing Center for Infectious Disease"/>
            <person name="Wu L."/>
            <person name="Ma J."/>
        </authorList>
    </citation>
    <scope>NUCLEOTIDE SEQUENCE [LARGE SCALE GENOMIC DNA]</scope>
    <source>
        <strain evidence="11">JCM 17933</strain>
    </source>
</reference>
<comment type="caution">
    <text evidence="10">The sequence shown here is derived from an EMBL/GenBank/DDBJ whole genome shotgun (WGS) entry which is preliminary data.</text>
</comment>
<dbReference type="Gene3D" id="3.40.50.200">
    <property type="entry name" value="Peptidase S8/S53 domain"/>
    <property type="match status" value="1"/>
</dbReference>
<dbReference type="Pfam" id="PF00082">
    <property type="entry name" value="Peptidase_S8"/>
    <property type="match status" value="1"/>
</dbReference>
<keyword evidence="11" id="KW-1185">Reference proteome</keyword>
<feature type="chain" id="PRO_5045160926" description="Peptidase S8/S53 domain-containing protein" evidence="8">
    <location>
        <begin position="27"/>
        <end position="449"/>
    </location>
</feature>
<evidence type="ECO:0000313" key="10">
    <source>
        <dbReference type="EMBL" id="GAA4505363.1"/>
    </source>
</evidence>
<feature type="active site" description="Charge relay system" evidence="5">
    <location>
        <position position="62"/>
    </location>
</feature>
<dbReference type="PROSITE" id="PS51892">
    <property type="entry name" value="SUBTILASE"/>
    <property type="match status" value="1"/>
</dbReference>
<feature type="active site" description="Charge relay system" evidence="5">
    <location>
        <position position="261"/>
    </location>
</feature>
<keyword evidence="3 5" id="KW-0378">Hydrolase</keyword>
<sequence>MRAGHRALVALGAVGIAVASALPAAAAVPAPRSSEWWFPPWSVEQRIWPTTQGEGVTVAVLDSGVNGAMPEIAGALLPGGDTSGRGTDGRTDFHKTGHGTSMSVLIAGQGGGRTRLVGIAPRSKILPVDVTGGTITTDQLASPLAAGIRFAVDHGAQVINMSLAAPATAGCPSAVMSAIAYAVEHDVVLIAGAGNTGDTDNSAEFPAMCPGVLAVGATDKNSQPWKRTQAQDYVSVAAPGVDIPTTGKNVNYYYPHSDGTSDSAALVSGAAALVRSANPTMPAREVVHRLIATALDVNTPGPDAQTGYGIVRINRAMDPAYRVPAGFPNPPYDRLGEGRNPKSGTPRATAPPPDSSDGASLGLVVLIIVVALVACVLAALIVGRFVRRAAQPRGLTGDGPDVTSDPPHRPTALGPLDPSSRRDPVPPAGFDRSTRPTFEPPREDHPSDE</sequence>
<dbReference type="PANTHER" id="PTHR43806">
    <property type="entry name" value="PEPTIDASE S8"/>
    <property type="match status" value="1"/>
</dbReference>
<evidence type="ECO:0000256" key="3">
    <source>
        <dbReference type="ARBA" id="ARBA00022801"/>
    </source>
</evidence>
<dbReference type="PRINTS" id="PR00723">
    <property type="entry name" value="SUBTILISIN"/>
</dbReference>
<proteinExistence type="inferred from homology"/>
<dbReference type="InterPro" id="IPR000209">
    <property type="entry name" value="Peptidase_S8/S53_dom"/>
</dbReference>
<feature type="region of interest" description="Disordered" evidence="6">
    <location>
        <begin position="322"/>
        <end position="356"/>
    </location>
</feature>
<accession>A0ABP8QQV3</accession>
<dbReference type="EMBL" id="BAABHF010000038">
    <property type="protein sequence ID" value="GAA4505363.1"/>
    <property type="molecule type" value="Genomic_DNA"/>
</dbReference>
<dbReference type="Proteomes" id="UP001500503">
    <property type="component" value="Unassembled WGS sequence"/>
</dbReference>
<comment type="similarity">
    <text evidence="1 5">Belongs to the peptidase S8 family.</text>
</comment>
<feature type="active site" description="Charge relay system" evidence="5">
    <location>
        <position position="98"/>
    </location>
</feature>
<evidence type="ECO:0000313" key="11">
    <source>
        <dbReference type="Proteomes" id="UP001500503"/>
    </source>
</evidence>
<keyword evidence="4 5" id="KW-0720">Serine protease</keyword>
<keyword evidence="8" id="KW-0732">Signal</keyword>
<evidence type="ECO:0000256" key="2">
    <source>
        <dbReference type="ARBA" id="ARBA00022670"/>
    </source>
</evidence>
<evidence type="ECO:0000256" key="1">
    <source>
        <dbReference type="ARBA" id="ARBA00011073"/>
    </source>
</evidence>
<evidence type="ECO:0000256" key="6">
    <source>
        <dbReference type="SAM" id="MobiDB-lite"/>
    </source>
</evidence>
<dbReference type="InterPro" id="IPR015500">
    <property type="entry name" value="Peptidase_S8_subtilisin-rel"/>
</dbReference>
<name>A0ABP8QQV3_9ACTN</name>
<keyword evidence="2 5" id="KW-0645">Protease</keyword>
<dbReference type="InterPro" id="IPR036852">
    <property type="entry name" value="Peptidase_S8/S53_dom_sf"/>
</dbReference>
<protein>
    <recommendedName>
        <fullName evidence="9">Peptidase S8/S53 domain-containing protein</fullName>
    </recommendedName>
</protein>
<feature type="transmembrane region" description="Helical" evidence="7">
    <location>
        <begin position="361"/>
        <end position="383"/>
    </location>
</feature>